<gene>
    <name evidence="2" type="ORF">HALOF300_03649</name>
</gene>
<dbReference type="Proteomes" id="UP000419743">
    <property type="component" value="Unassembled WGS sequence"/>
</dbReference>
<dbReference type="EMBL" id="CACRYJ010000053">
    <property type="protein sequence ID" value="VZO38931.1"/>
    <property type="molecule type" value="Genomic_DNA"/>
</dbReference>
<dbReference type="PRINTS" id="PR00778">
    <property type="entry name" value="HTHARSR"/>
</dbReference>
<evidence type="ECO:0000313" key="2">
    <source>
        <dbReference type="EMBL" id="VZO38931.1"/>
    </source>
</evidence>
<keyword evidence="3" id="KW-1185">Reference proteome</keyword>
<dbReference type="InterPro" id="IPR001845">
    <property type="entry name" value="HTH_ArsR_DNA-bd_dom"/>
</dbReference>
<sequence length="130" mass="13822">MTPPPTTDRAAPALARRGAPSGTAVLDPVPLCAALADATRWEILAVLGDRDASASDLAEELPISRQAIAKHLQQLAAVGLVEPVRVGRAIRYRALGARLGQLARHLETIGRGWDARLSRLKDVAEALHRG</sequence>
<dbReference type="InterPro" id="IPR036388">
    <property type="entry name" value="WH-like_DNA-bd_sf"/>
</dbReference>
<organism evidence="2 3">
    <name type="scientific">Occultella aeris</name>
    <dbReference type="NCBI Taxonomy" id="2761496"/>
    <lineage>
        <taxon>Bacteria</taxon>
        <taxon>Bacillati</taxon>
        <taxon>Actinomycetota</taxon>
        <taxon>Actinomycetes</taxon>
        <taxon>Micrococcales</taxon>
        <taxon>Ruaniaceae</taxon>
        <taxon>Occultella</taxon>
    </lineage>
</organism>
<evidence type="ECO:0000259" key="1">
    <source>
        <dbReference type="PROSITE" id="PS50987"/>
    </source>
</evidence>
<comment type="caution">
    <text evidence="2">The sequence shown here is derived from an EMBL/GenBank/DDBJ whole genome shotgun (WGS) entry which is preliminary data.</text>
</comment>
<dbReference type="Pfam" id="PF12840">
    <property type="entry name" value="HTH_20"/>
    <property type="match status" value="1"/>
</dbReference>
<dbReference type="PANTHER" id="PTHR38600:SF2">
    <property type="entry name" value="SLL0088 PROTEIN"/>
    <property type="match status" value="1"/>
</dbReference>
<proteinExistence type="predicted"/>
<dbReference type="SMART" id="SM00418">
    <property type="entry name" value="HTH_ARSR"/>
    <property type="match status" value="1"/>
</dbReference>
<evidence type="ECO:0000313" key="3">
    <source>
        <dbReference type="Proteomes" id="UP000419743"/>
    </source>
</evidence>
<name>A0A7M4DNB9_9MICO</name>
<dbReference type="NCBIfam" id="NF033788">
    <property type="entry name" value="HTH_metalloreg"/>
    <property type="match status" value="1"/>
</dbReference>
<dbReference type="RefSeq" id="WP_197522651.1">
    <property type="nucleotide sequence ID" value="NZ_CACRYJ010000053.1"/>
</dbReference>
<dbReference type="InterPro" id="IPR036390">
    <property type="entry name" value="WH_DNA-bd_sf"/>
</dbReference>
<dbReference type="GO" id="GO:0003700">
    <property type="term" value="F:DNA-binding transcription factor activity"/>
    <property type="evidence" value="ECO:0007669"/>
    <property type="project" value="InterPro"/>
</dbReference>
<dbReference type="SUPFAM" id="SSF46785">
    <property type="entry name" value="Winged helix' DNA-binding domain"/>
    <property type="match status" value="1"/>
</dbReference>
<dbReference type="PANTHER" id="PTHR38600">
    <property type="entry name" value="TRANSCRIPTIONAL REGULATORY PROTEIN"/>
    <property type="match status" value="1"/>
</dbReference>
<dbReference type="Gene3D" id="1.10.10.10">
    <property type="entry name" value="Winged helix-like DNA-binding domain superfamily/Winged helix DNA-binding domain"/>
    <property type="match status" value="1"/>
</dbReference>
<accession>A0A7M4DNB9</accession>
<dbReference type="AlphaFoldDB" id="A0A7M4DNB9"/>
<dbReference type="CDD" id="cd00090">
    <property type="entry name" value="HTH_ARSR"/>
    <property type="match status" value="1"/>
</dbReference>
<dbReference type="PROSITE" id="PS50987">
    <property type="entry name" value="HTH_ARSR_2"/>
    <property type="match status" value="1"/>
</dbReference>
<dbReference type="InterPro" id="IPR011991">
    <property type="entry name" value="ArsR-like_HTH"/>
</dbReference>
<feature type="domain" description="HTH arsR-type" evidence="1">
    <location>
        <begin position="20"/>
        <end position="114"/>
    </location>
</feature>
<protein>
    <submittedName>
        <fullName evidence="2">Helix-turn-helix domain protein</fullName>
    </submittedName>
</protein>
<reference evidence="2 3" key="1">
    <citation type="submission" date="2019-11" db="EMBL/GenBank/DDBJ databases">
        <authorList>
            <person name="Criscuolo A."/>
        </authorList>
    </citation>
    <scope>NUCLEOTIDE SEQUENCE [LARGE SCALE GENOMIC DNA]</scope>
    <source>
        <strain evidence="2">CIP111667</strain>
    </source>
</reference>